<evidence type="ECO:0000313" key="3">
    <source>
        <dbReference type="Proteomes" id="UP000006591"/>
    </source>
</evidence>
<dbReference type="Proteomes" id="UP000006591">
    <property type="component" value="Chromosome 1"/>
</dbReference>
<protein>
    <submittedName>
        <fullName evidence="2">Uncharacterized protein</fullName>
    </submittedName>
</protein>
<proteinExistence type="predicted"/>
<accession>A0A0E0FUN3</accession>
<evidence type="ECO:0000313" key="2">
    <source>
        <dbReference type="EnsemblPlants" id="ONIVA01G39380.1"/>
    </source>
</evidence>
<feature type="region of interest" description="Disordered" evidence="1">
    <location>
        <begin position="102"/>
        <end position="140"/>
    </location>
</feature>
<dbReference type="EnsemblPlants" id="ONIVA01G39380.1">
    <property type="protein sequence ID" value="ONIVA01G39380.1"/>
    <property type="gene ID" value="ONIVA01G39380"/>
</dbReference>
<evidence type="ECO:0000256" key="1">
    <source>
        <dbReference type="SAM" id="MobiDB-lite"/>
    </source>
</evidence>
<keyword evidence="3" id="KW-1185">Reference proteome</keyword>
<reference evidence="2" key="2">
    <citation type="submission" date="2018-04" db="EMBL/GenBank/DDBJ databases">
        <title>OnivRS2 (Oryza nivara Reference Sequence Version 2).</title>
        <authorList>
            <person name="Zhang J."/>
            <person name="Kudrna D."/>
            <person name="Lee S."/>
            <person name="Talag J."/>
            <person name="Rajasekar S."/>
            <person name="Welchert J."/>
            <person name="Hsing Y.-I."/>
            <person name="Wing R.A."/>
        </authorList>
    </citation>
    <scope>NUCLEOTIDE SEQUENCE [LARGE SCALE GENOMIC DNA]</scope>
</reference>
<dbReference type="Gramene" id="ONIVA01G39380.1">
    <property type="protein sequence ID" value="ONIVA01G39380.1"/>
    <property type="gene ID" value="ONIVA01G39380"/>
</dbReference>
<dbReference type="OMA" id="ARHEDSH"/>
<dbReference type="AlphaFoldDB" id="A0A0E0FUN3"/>
<organism evidence="2">
    <name type="scientific">Oryza nivara</name>
    <name type="common">Indian wild rice</name>
    <name type="synonym">Oryza sativa f. spontanea</name>
    <dbReference type="NCBI Taxonomy" id="4536"/>
    <lineage>
        <taxon>Eukaryota</taxon>
        <taxon>Viridiplantae</taxon>
        <taxon>Streptophyta</taxon>
        <taxon>Embryophyta</taxon>
        <taxon>Tracheophyta</taxon>
        <taxon>Spermatophyta</taxon>
        <taxon>Magnoliopsida</taxon>
        <taxon>Liliopsida</taxon>
        <taxon>Poales</taxon>
        <taxon>Poaceae</taxon>
        <taxon>BOP clade</taxon>
        <taxon>Oryzoideae</taxon>
        <taxon>Oryzeae</taxon>
        <taxon>Oryzinae</taxon>
        <taxon>Oryza</taxon>
    </lineage>
</organism>
<sequence>MDQEHVRARHEDSHQRSDMAAIVAATVDHDASRDNMAHRGRKTIDEMMISSSLAPSPPSFTAMDRLPHRVPPLSYGGRDCKLKFTLLHSCCYRVRRQPAPLLQPCSTTEGLPHRNNKRSQKWRKEEKERGRIEEEDYMFH</sequence>
<feature type="compositionally biased region" description="Basic and acidic residues" evidence="1">
    <location>
        <begin position="122"/>
        <end position="140"/>
    </location>
</feature>
<reference evidence="2" key="1">
    <citation type="submission" date="2015-04" db="UniProtKB">
        <authorList>
            <consortium name="EnsemblPlants"/>
        </authorList>
    </citation>
    <scope>IDENTIFICATION</scope>
    <source>
        <strain evidence="2">SL10</strain>
    </source>
</reference>
<name>A0A0E0FUN3_ORYNI</name>
<dbReference type="HOGENOM" id="CLU_1848396_0_0_1"/>